<dbReference type="PANTHER" id="PTHR34236:SF1">
    <property type="entry name" value="DIMETHYL SULFOXIDE REDUCTASE TRANSCRIPTIONAL ACTIVATOR"/>
    <property type="match status" value="1"/>
</dbReference>
<dbReference type="RefSeq" id="WP_090382286.1">
    <property type="nucleotide sequence ID" value="NZ_FNLC01000002.1"/>
</dbReference>
<reference evidence="6" key="1">
    <citation type="submission" date="2016-10" db="EMBL/GenBank/DDBJ databases">
        <authorList>
            <person name="Varghese N."/>
            <person name="Submissions S."/>
        </authorList>
    </citation>
    <scope>NUCLEOTIDE SEQUENCE [LARGE SCALE GENOMIC DNA]</scope>
    <source>
        <strain evidence="6">DSM 24767</strain>
    </source>
</reference>
<keyword evidence="2" id="KW-0804">Transcription</keyword>
<dbReference type="Pfam" id="PF24278">
    <property type="entry name" value="HVO_0513_N"/>
    <property type="match status" value="1"/>
</dbReference>
<dbReference type="Pfam" id="PF04967">
    <property type="entry name" value="HTH_10"/>
    <property type="match status" value="1"/>
</dbReference>
<dbReference type="Gene3D" id="1.10.10.10">
    <property type="entry name" value="Winged helix-like DNA-binding domain superfamily/Winged helix DNA-binding domain"/>
    <property type="match status" value="1"/>
</dbReference>
<accession>A0A1H1GR71</accession>
<feature type="domain" description="HTH bat-type" evidence="3">
    <location>
        <begin position="166"/>
        <end position="218"/>
    </location>
</feature>
<evidence type="ECO:0000259" key="3">
    <source>
        <dbReference type="Pfam" id="PF04967"/>
    </source>
</evidence>
<dbReference type="InterPro" id="IPR013324">
    <property type="entry name" value="RNA_pol_sigma_r3/r4-like"/>
</dbReference>
<gene>
    <name evidence="5" type="ORF">SAMN04489842_2546</name>
</gene>
<name>A0A1H1GR71_NATTX</name>
<feature type="domain" description="HVO-0513-like N-terminal" evidence="4">
    <location>
        <begin position="16"/>
        <end position="156"/>
    </location>
</feature>
<evidence type="ECO:0000313" key="5">
    <source>
        <dbReference type="EMBL" id="SDR15376.1"/>
    </source>
</evidence>
<dbReference type="OrthoDB" id="27447at2157"/>
<protein>
    <submittedName>
        <fullName evidence="5">HTH DNA binding domain-containing protein</fullName>
    </submittedName>
</protein>
<evidence type="ECO:0000256" key="2">
    <source>
        <dbReference type="ARBA" id="ARBA00023163"/>
    </source>
</evidence>
<dbReference type="InterPro" id="IPR056493">
    <property type="entry name" value="HVO_0513_N"/>
</dbReference>
<keyword evidence="1" id="KW-0805">Transcription regulation</keyword>
<dbReference type="InterPro" id="IPR007050">
    <property type="entry name" value="HTH_bacterioopsin"/>
</dbReference>
<evidence type="ECO:0000259" key="4">
    <source>
        <dbReference type="Pfam" id="PF24278"/>
    </source>
</evidence>
<dbReference type="EMBL" id="FNLC01000002">
    <property type="protein sequence ID" value="SDR15376.1"/>
    <property type="molecule type" value="Genomic_DNA"/>
</dbReference>
<dbReference type="PANTHER" id="PTHR34236">
    <property type="entry name" value="DIMETHYL SULFOXIDE REDUCTASE TRANSCRIPTIONAL ACTIVATOR"/>
    <property type="match status" value="1"/>
</dbReference>
<dbReference type="Proteomes" id="UP000198848">
    <property type="component" value="Unassembled WGS sequence"/>
</dbReference>
<dbReference type="SUPFAM" id="SSF88659">
    <property type="entry name" value="Sigma3 and sigma4 domains of RNA polymerase sigma factors"/>
    <property type="match status" value="1"/>
</dbReference>
<evidence type="ECO:0000256" key="1">
    <source>
        <dbReference type="ARBA" id="ARBA00023015"/>
    </source>
</evidence>
<dbReference type="STRING" id="1095778.SAMN04489842_2546"/>
<proteinExistence type="predicted"/>
<dbReference type="InterPro" id="IPR036388">
    <property type="entry name" value="WH-like_DNA-bd_sf"/>
</dbReference>
<keyword evidence="6" id="KW-1185">Reference proteome</keyword>
<sequence>MKSVRLTLQHGPETVHPMHRFVAEHDAFSRYRMVNWNHANDHNALIFHVVGDREAYERQLAELDDPITADVTAGEADTAREEGEPFYVYVREEPGELGEQLVAAFSRGSLVPIPPLEYRMDWSVRFGLVGEPADIRAALETVPAEIETTVERVGDYRGGGSALERLTERQRKALRTARTLGYFAVPREASIEDVADELGCAPGTASEHLRKAQRNVMERLEL</sequence>
<evidence type="ECO:0000313" key="6">
    <source>
        <dbReference type="Proteomes" id="UP000198848"/>
    </source>
</evidence>
<organism evidence="5 6">
    <name type="scientific">Natronobacterium texcoconense</name>
    <dbReference type="NCBI Taxonomy" id="1095778"/>
    <lineage>
        <taxon>Archaea</taxon>
        <taxon>Methanobacteriati</taxon>
        <taxon>Methanobacteriota</taxon>
        <taxon>Stenosarchaea group</taxon>
        <taxon>Halobacteria</taxon>
        <taxon>Halobacteriales</taxon>
        <taxon>Natrialbaceae</taxon>
        <taxon>Natronobacterium</taxon>
    </lineage>
</organism>
<dbReference type="AlphaFoldDB" id="A0A1H1GR71"/>